<evidence type="ECO:0000256" key="6">
    <source>
        <dbReference type="ARBA" id="ARBA00023319"/>
    </source>
</evidence>
<organism evidence="11 12">
    <name type="scientific">Photinus pyralis</name>
    <name type="common">Common eastern firefly</name>
    <name type="synonym">Lampyris pyralis</name>
    <dbReference type="NCBI Taxonomy" id="7054"/>
    <lineage>
        <taxon>Eukaryota</taxon>
        <taxon>Metazoa</taxon>
        <taxon>Ecdysozoa</taxon>
        <taxon>Arthropoda</taxon>
        <taxon>Hexapoda</taxon>
        <taxon>Insecta</taxon>
        <taxon>Pterygota</taxon>
        <taxon>Neoptera</taxon>
        <taxon>Endopterygota</taxon>
        <taxon>Coleoptera</taxon>
        <taxon>Polyphaga</taxon>
        <taxon>Elateriformia</taxon>
        <taxon>Elateroidea</taxon>
        <taxon>Lampyridae</taxon>
        <taxon>Lampyrinae</taxon>
        <taxon>Photinus</taxon>
    </lineage>
</organism>
<feature type="domain" description="Ig-like" evidence="9">
    <location>
        <begin position="134"/>
        <end position="230"/>
    </location>
</feature>
<evidence type="ECO:0000256" key="5">
    <source>
        <dbReference type="ARBA" id="ARBA00023180"/>
    </source>
</evidence>
<evidence type="ECO:0000256" key="8">
    <source>
        <dbReference type="SAM" id="Phobius"/>
    </source>
</evidence>
<dbReference type="InterPro" id="IPR003598">
    <property type="entry name" value="Ig_sub2"/>
</dbReference>
<comment type="subcellular location">
    <subcellularLocation>
        <location evidence="1">Membrane</location>
        <topology evidence="1">Single-pass type I membrane protein</topology>
    </subcellularLocation>
</comment>
<dbReference type="GO" id="GO:0005911">
    <property type="term" value="C:cell-cell junction"/>
    <property type="evidence" value="ECO:0007669"/>
    <property type="project" value="TreeGrafter"/>
</dbReference>
<accession>A0A5N4ABI4</accession>
<protein>
    <recommendedName>
        <fullName evidence="13">Echinoid</fullName>
    </recommendedName>
</protein>
<keyword evidence="8" id="KW-1133">Transmembrane helix</keyword>
<feature type="domain" description="Ig-like" evidence="9">
    <location>
        <begin position="16"/>
        <end position="129"/>
    </location>
</feature>
<feature type="compositionally biased region" description="Polar residues" evidence="7">
    <location>
        <begin position="1166"/>
        <end position="1175"/>
    </location>
</feature>
<dbReference type="InterPro" id="IPR013098">
    <property type="entry name" value="Ig_I-set"/>
</dbReference>
<dbReference type="InterPro" id="IPR013783">
    <property type="entry name" value="Ig-like_fold"/>
</dbReference>
<keyword evidence="6" id="KW-0393">Immunoglobulin domain</keyword>
<dbReference type="Proteomes" id="UP000327044">
    <property type="component" value="Unassembled WGS sequence"/>
</dbReference>
<dbReference type="Pfam" id="PF13895">
    <property type="entry name" value="Ig_2"/>
    <property type="match status" value="1"/>
</dbReference>
<dbReference type="SMART" id="SM00409">
    <property type="entry name" value="IG"/>
    <property type="match status" value="7"/>
</dbReference>
<keyword evidence="2" id="KW-0677">Repeat</keyword>
<dbReference type="InterPro" id="IPR003961">
    <property type="entry name" value="FN3_dom"/>
</dbReference>
<feature type="domain" description="Ig-like" evidence="9">
    <location>
        <begin position="509"/>
        <end position="617"/>
    </location>
</feature>
<dbReference type="EMBL" id="VVIM01000008">
    <property type="protein sequence ID" value="KAB0794649.1"/>
    <property type="molecule type" value="Genomic_DNA"/>
</dbReference>
<feature type="compositionally biased region" description="Low complexity" evidence="7">
    <location>
        <begin position="1223"/>
        <end position="1235"/>
    </location>
</feature>
<evidence type="ECO:0000259" key="9">
    <source>
        <dbReference type="PROSITE" id="PS50835"/>
    </source>
</evidence>
<keyword evidence="4" id="KW-1015">Disulfide bond</keyword>
<dbReference type="AlphaFoldDB" id="A0A5N4ABI4"/>
<keyword evidence="12" id="KW-1185">Reference proteome</keyword>
<feature type="domain" description="Ig-like" evidence="9">
    <location>
        <begin position="322"/>
        <end position="398"/>
    </location>
</feature>
<feature type="region of interest" description="Disordered" evidence="7">
    <location>
        <begin position="1156"/>
        <end position="1177"/>
    </location>
</feature>
<proteinExistence type="predicted"/>
<keyword evidence="3 8" id="KW-0472">Membrane</keyword>
<dbReference type="CDD" id="cd00063">
    <property type="entry name" value="FN3"/>
    <property type="match status" value="1"/>
</dbReference>
<dbReference type="GO" id="GO:0005886">
    <property type="term" value="C:plasma membrane"/>
    <property type="evidence" value="ECO:0007669"/>
    <property type="project" value="TreeGrafter"/>
</dbReference>
<evidence type="ECO:0000259" key="10">
    <source>
        <dbReference type="PROSITE" id="PS50853"/>
    </source>
</evidence>
<dbReference type="Pfam" id="PF07679">
    <property type="entry name" value="I-set"/>
    <property type="match status" value="2"/>
</dbReference>
<feature type="domain" description="Fibronectin type-III" evidence="10">
    <location>
        <begin position="723"/>
        <end position="835"/>
    </location>
</feature>
<dbReference type="GO" id="GO:0030154">
    <property type="term" value="P:cell differentiation"/>
    <property type="evidence" value="ECO:0007669"/>
    <property type="project" value="UniProtKB-ARBA"/>
</dbReference>
<feature type="domain" description="Ig-like" evidence="9">
    <location>
        <begin position="237"/>
        <end position="315"/>
    </location>
</feature>
<evidence type="ECO:0000256" key="3">
    <source>
        <dbReference type="ARBA" id="ARBA00023136"/>
    </source>
</evidence>
<keyword evidence="8" id="KW-0812">Transmembrane</keyword>
<dbReference type="GO" id="GO:0050839">
    <property type="term" value="F:cell adhesion molecule binding"/>
    <property type="evidence" value="ECO:0007669"/>
    <property type="project" value="TreeGrafter"/>
</dbReference>
<feature type="region of interest" description="Disordered" evidence="7">
    <location>
        <begin position="1195"/>
        <end position="1238"/>
    </location>
</feature>
<dbReference type="SUPFAM" id="SSF48726">
    <property type="entry name" value="Immunoglobulin"/>
    <property type="match status" value="7"/>
</dbReference>
<dbReference type="Gene3D" id="2.60.40.10">
    <property type="entry name" value="Immunoglobulins"/>
    <property type="match status" value="8"/>
</dbReference>
<dbReference type="CDD" id="cd00096">
    <property type="entry name" value="Ig"/>
    <property type="match status" value="2"/>
</dbReference>
<evidence type="ECO:0000256" key="4">
    <source>
        <dbReference type="ARBA" id="ARBA00023157"/>
    </source>
</evidence>
<dbReference type="SMART" id="SM00060">
    <property type="entry name" value="FN3"/>
    <property type="match status" value="1"/>
</dbReference>
<dbReference type="InterPro" id="IPR013151">
    <property type="entry name" value="Immunoglobulin_dom"/>
</dbReference>
<evidence type="ECO:0008006" key="13">
    <source>
        <dbReference type="Google" id="ProtNLM"/>
    </source>
</evidence>
<dbReference type="PROSITE" id="PS50853">
    <property type="entry name" value="FN3"/>
    <property type="match status" value="1"/>
</dbReference>
<gene>
    <name evidence="11" type="ORF">PPYR_11488</name>
</gene>
<feature type="transmembrane region" description="Helical" evidence="8">
    <location>
        <begin position="970"/>
        <end position="991"/>
    </location>
</feature>
<evidence type="ECO:0000256" key="7">
    <source>
        <dbReference type="SAM" id="MobiDB-lite"/>
    </source>
</evidence>
<dbReference type="Pfam" id="PF13927">
    <property type="entry name" value="Ig_3"/>
    <property type="match status" value="2"/>
</dbReference>
<dbReference type="SMART" id="SM00408">
    <property type="entry name" value="IGc2"/>
    <property type="match status" value="7"/>
</dbReference>
<dbReference type="PANTHER" id="PTHR11640">
    <property type="entry name" value="NEPHRIN"/>
    <property type="match status" value="1"/>
</dbReference>
<evidence type="ECO:0000256" key="1">
    <source>
        <dbReference type="ARBA" id="ARBA00004479"/>
    </source>
</evidence>
<dbReference type="PROSITE" id="PS50835">
    <property type="entry name" value="IG_LIKE"/>
    <property type="match status" value="7"/>
</dbReference>
<name>A0A5N4ABI4_PHOPY</name>
<dbReference type="Pfam" id="PF00047">
    <property type="entry name" value="ig"/>
    <property type="match status" value="1"/>
</dbReference>
<comment type="caution">
    <text evidence="11">The sequence shown here is derived from an EMBL/GenBank/DDBJ whole genome shotgun (WGS) entry which is preliminary data.</text>
</comment>
<dbReference type="FunCoup" id="A0A5N4ABI4">
    <property type="interactions" value="104"/>
</dbReference>
<keyword evidence="5" id="KW-0325">Glycoprotein</keyword>
<dbReference type="InterPro" id="IPR036179">
    <property type="entry name" value="Ig-like_dom_sf"/>
</dbReference>
<dbReference type="SUPFAM" id="SSF49265">
    <property type="entry name" value="Fibronectin type III"/>
    <property type="match status" value="1"/>
</dbReference>
<feature type="domain" description="Ig-like" evidence="9">
    <location>
        <begin position="418"/>
        <end position="504"/>
    </location>
</feature>
<dbReference type="InterPro" id="IPR036116">
    <property type="entry name" value="FN3_sf"/>
</dbReference>
<dbReference type="GO" id="GO:0098609">
    <property type="term" value="P:cell-cell adhesion"/>
    <property type="evidence" value="ECO:0007669"/>
    <property type="project" value="TreeGrafter"/>
</dbReference>
<feature type="domain" description="Ig-like" evidence="9">
    <location>
        <begin position="622"/>
        <end position="719"/>
    </location>
</feature>
<sequence length="1250" mass="138945">MERSIIKHEVTPKTRPSRLIAVNSISTGEDVRDTREGEDVTLECRFSPQTSRETPTYYWARNNKQTHDNVAIGSVPLDNNYRINYHPEKGIYDLLISNASYDRDNGKFECKVKAGGSGANLHAQRYALTVLTLPQQPAVAPGTHVTVTEGKRQELACSSIGGSPDPLVRWYKEGSTYPLEAALKNGGSRDQSTTATLLLTPGKDDDGAIFRCEVWNRAMPEGTKLETAVTLSVNYFPRVEVGPENPLRVERDSSATLQCSVDAKPKVNAVQWTRNGRFISNSNSHILHRVSIQDAGKYTCSADNNLGKIGEKEIILDVLYAPVVTLDAKTQEAEEGEAVSIRCNVSSNPSPTTIEWIKDGKPDFRQSGDTLRLSHVNAENSGTYVCRAVNVITPSSLPIRRNEKIGNASIALLIRHKPGKARVMPDRPVATEGSPVTLTCTATPPGWPAPQYRWFRPGNDGQQTVLATGTKYTIPNVNLNSEGNYYCQATNELGHGEVASINLEVHQPPSFKYKLKPLETKRVGDPNFSVSCSAKGKPKPVVKWLKNDEELTADINMYEVKSEMTEISNGAVNVQSVLKFSGKARPNNNELIPQDRGIYTCAFENEVRRAESSMHLRIEHEPIVIHQYNKVAYDLHETAEVVCKIQAYPKPEFKWYYALNSSPLLSSSEGHYIINTSVDDNDIYTSILKISNIKPADYGIYNCQVINNLGSIEAKIRLQPKGAPEKPTQVASIYTGPNFVTLNWEPGFNGGIFNTKYFVSYKKATGGDDNADKSVEGCGTVSRSTDWSEVDCQQNIPCNVTHLDQHQIYNFKVKALNIKGNSEDSQEISITTRVDKIPLPLRVAYDPSSHRLSVNIPVTCLPLMAVVETISNEHLPLTNWQVVDTFALQVSGLSPTYKEAILHQMTSRNYKGMGRSLVDEEPIGINDDFNTRVRVKFCLRTHNEHCGLPLEAELGSAYIKEASAVTTSTFIAIIVSCIVGILFVVVLFMFCRCKRNQSKKSQSKDYEMDSVRPTIMAQQNQAPPPYYPSNGMENKALEHSLDLALAMEDPKNSVYASQNGYGYIPNPNIQTHQVINNGEWANVGYMDSNYSNSNNGGSVNSQDSLWQMKMAAAANNSATQLQNAHLDRQNSYGYDPITHGGYGAVDDYAPYPHITTQSNHGDDYMRSSNNPSRQEYCNDPYAAVHKPKKRVDQHIDSPYHDVSGLPDPYLEQLEDEKPPQHMSLSYEESLESGYSTPNSRTRRVIREIIV</sequence>
<evidence type="ECO:0000256" key="2">
    <source>
        <dbReference type="ARBA" id="ARBA00022737"/>
    </source>
</evidence>
<evidence type="ECO:0000313" key="12">
    <source>
        <dbReference type="Proteomes" id="UP000327044"/>
    </source>
</evidence>
<dbReference type="InterPro" id="IPR007110">
    <property type="entry name" value="Ig-like_dom"/>
</dbReference>
<reference evidence="11 12" key="1">
    <citation type="journal article" date="2018" name="Elife">
        <title>Firefly genomes illuminate parallel origins of bioluminescence in beetles.</title>
        <authorList>
            <person name="Fallon T.R."/>
            <person name="Lower S.E."/>
            <person name="Chang C.H."/>
            <person name="Bessho-Uehara M."/>
            <person name="Martin G.J."/>
            <person name="Bewick A.J."/>
            <person name="Behringer M."/>
            <person name="Debat H.J."/>
            <person name="Wong I."/>
            <person name="Day J.C."/>
            <person name="Suvorov A."/>
            <person name="Silva C.J."/>
            <person name="Stanger-Hall K.F."/>
            <person name="Hall D.W."/>
            <person name="Schmitz R.J."/>
            <person name="Nelson D.R."/>
            <person name="Lewis S.M."/>
            <person name="Shigenobu S."/>
            <person name="Bybee S.M."/>
            <person name="Larracuente A.M."/>
            <person name="Oba Y."/>
            <person name="Weng J.K."/>
        </authorList>
    </citation>
    <scope>NUCLEOTIDE SEQUENCE [LARGE SCALE GENOMIC DNA]</scope>
    <source>
        <strain evidence="11">1611_PpyrPB1</strain>
        <tissue evidence="11">Whole body</tissue>
    </source>
</reference>
<dbReference type="GO" id="GO:0009653">
    <property type="term" value="P:anatomical structure morphogenesis"/>
    <property type="evidence" value="ECO:0007669"/>
    <property type="project" value="UniProtKB-ARBA"/>
</dbReference>
<dbReference type="InterPro" id="IPR003599">
    <property type="entry name" value="Ig_sub"/>
</dbReference>
<dbReference type="Pfam" id="PF00041">
    <property type="entry name" value="fn3"/>
    <property type="match status" value="1"/>
</dbReference>
<dbReference type="InterPro" id="IPR051275">
    <property type="entry name" value="Cell_adhesion_signaling"/>
</dbReference>
<dbReference type="PANTHER" id="PTHR11640:SF134">
    <property type="entry name" value="ECHINOID, ISOFORM A-RELATED"/>
    <property type="match status" value="1"/>
</dbReference>
<evidence type="ECO:0000313" key="11">
    <source>
        <dbReference type="EMBL" id="KAB0794649.1"/>
    </source>
</evidence>
<dbReference type="InParanoid" id="A0A5N4ABI4"/>